<dbReference type="OrthoDB" id="9759709at2"/>
<dbReference type="Gene3D" id="2.115.10.20">
    <property type="entry name" value="Glycosyl hydrolase domain, family 43"/>
    <property type="match status" value="1"/>
</dbReference>
<proteinExistence type="inferred from homology"/>
<protein>
    <submittedName>
        <fullName evidence="8">Glycoside hydrolase</fullName>
    </submittedName>
</protein>
<evidence type="ECO:0000256" key="2">
    <source>
        <dbReference type="ARBA" id="ARBA00022801"/>
    </source>
</evidence>
<dbReference type="Proteomes" id="UP000281498">
    <property type="component" value="Unassembled WGS sequence"/>
</dbReference>
<dbReference type="PANTHER" id="PTHR42800">
    <property type="entry name" value="EXOINULINASE INUD (AFU_ORTHOLOGUE AFUA_5G00480)"/>
    <property type="match status" value="1"/>
</dbReference>
<dbReference type="EMBL" id="PDOE01000004">
    <property type="protein sequence ID" value="RKL67026.1"/>
    <property type="molecule type" value="Genomic_DNA"/>
</dbReference>
<dbReference type="CDD" id="cd18622">
    <property type="entry name" value="GH32_Inu-like"/>
    <property type="match status" value="1"/>
</dbReference>
<keyword evidence="4 5" id="KW-0326">Glycosidase</keyword>
<dbReference type="SUPFAM" id="SSF49899">
    <property type="entry name" value="Concanavalin A-like lectins/glucanases"/>
    <property type="match status" value="1"/>
</dbReference>
<dbReference type="GO" id="GO:0005737">
    <property type="term" value="C:cytoplasm"/>
    <property type="evidence" value="ECO:0007669"/>
    <property type="project" value="TreeGrafter"/>
</dbReference>
<accession>A0A3A9KQS7</accession>
<dbReference type="Pfam" id="PF00251">
    <property type="entry name" value="Glyco_hydro_32N"/>
    <property type="match status" value="1"/>
</dbReference>
<dbReference type="PANTHER" id="PTHR42800:SF1">
    <property type="entry name" value="EXOINULINASE INUD (AFU_ORTHOLOGUE AFUA_5G00480)"/>
    <property type="match status" value="1"/>
</dbReference>
<dbReference type="Gene3D" id="2.60.120.560">
    <property type="entry name" value="Exo-inulinase, domain 1"/>
    <property type="match status" value="1"/>
</dbReference>
<keyword evidence="3" id="KW-0119">Carbohydrate metabolism</keyword>
<dbReference type="InterPro" id="IPR001362">
    <property type="entry name" value="Glyco_hydro_32"/>
</dbReference>
<dbReference type="PROSITE" id="PS00609">
    <property type="entry name" value="GLYCOSYL_HYDROL_F32"/>
    <property type="match status" value="1"/>
</dbReference>
<dbReference type="InterPro" id="IPR018053">
    <property type="entry name" value="Glyco_hydro_32_AS"/>
</dbReference>
<dbReference type="InterPro" id="IPR013148">
    <property type="entry name" value="Glyco_hydro_32_N"/>
</dbReference>
<evidence type="ECO:0000259" key="7">
    <source>
        <dbReference type="Pfam" id="PF08244"/>
    </source>
</evidence>
<evidence type="ECO:0000313" key="8">
    <source>
        <dbReference type="EMBL" id="RKL67026.1"/>
    </source>
</evidence>
<sequence length="485" mass="55879">MTIQDLQKKYRPNLHFAPKENWMNDPNGMVYFEGEYHLFFQYNPNDSVWGPMHWGHAVSKDMISWEELDIALYPDENGTIFSGSAVVDWENTTGFFPDKPGIVAIFTHHLDGEEDQPPIQSQSLAFSHDKGRTWKKYEGNPVLSHETKIDFRDPKVFWNTETNKWVMVLATGQSISFYTSTNLIDWEFESEFGEDYGSHEGVWECPDLFKLSVEDSKEEKWVLLVSIGDNPQFDNGSRTQYFIGEFDGSTFTPDHSSVKWLDFGKDNYAGVSFSDIPKEDGRRIYLGWMSNWRYANEVPTGDWRSQMTIPRELSLRKNGGAYHIIQKPVIELDSYFSQKDEIHDVIISGKETKKYKMNESYVDMVLKIERLNATQFGLILHHTEDKATTITFDSTERALRLDRQNSGEIDFSDNFPHEQKLTLENANDIQLRMVVDSSSVELFVNEGKYALTSLIYPKKACESVSIFTSDGDIKIIKGSLLTPIK</sequence>
<keyword evidence="9" id="KW-1185">Reference proteome</keyword>
<reference evidence="8 9" key="1">
    <citation type="submission" date="2017-10" db="EMBL/GenBank/DDBJ databases">
        <title>Bacillus sp. nov., a halophilic bacterium isolated from a Keqin Lake.</title>
        <authorList>
            <person name="Wang H."/>
        </authorList>
    </citation>
    <scope>NUCLEOTIDE SEQUENCE [LARGE SCALE GENOMIC DNA]</scope>
    <source>
        <strain evidence="8 9">KCTC 13187</strain>
    </source>
</reference>
<feature type="domain" description="Glycosyl hydrolase family 32 C-terminal" evidence="7">
    <location>
        <begin position="332"/>
        <end position="475"/>
    </location>
</feature>
<dbReference type="GO" id="GO:0004575">
    <property type="term" value="F:sucrose alpha-glucosidase activity"/>
    <property type="evidence" value="ECO:0007669"/>
    <property type="project" value="TreeGrafter"/>
</dbReference>
<dbReference type="InterPro" id="IPR013189">
    <property type="entry name" value="Glyco_hydro_32_C"/>
</dbReference>
<evidence type="ECO:0000256" key="3">
    <source>
        <dbReference type="ARBA" id="ARBA00023277"/>
    </source>
</evidence>
<evidence type="ECO:0000259" key="6">
    <source>
        <dbReference type="Pfam" id="PF00251"/>
    </source>
</evidence>
<evidence type="ECO:0000256" key="1">
    <source>
        <dbReference type="ARBA" id="ARBA00009902"/>
    </source>
</evidence>
<gene>
    <name evidence="8" type="ORF">CR203_10925</name>
</gene>
<dbReference type="AlphaFoldDB" id="A0A3A9KQS7"/>
<comment type="caution">
    <text evidence="8">The sequence shown here is derived from an EMBL/GenBank/DDBJ whole genome shotgun (WGS) entry which is preliminary data.</text>
</comment>
<dbReference type="RefSeq" id="WP_110937488.1">
    <property type="nucleotide sequence ID" value="NZ_KZ614146.1"/>
</dbReference>
<feature type="domain" description="Glycosyl hydrolase family 32 N-terminal" evidence="6">
    <location>
        <begin position="15"/>
        <end position="328"/>
    </location>
</feature>
<dbReference type="SUPFAM" id="SSF75005">
    <property type="entry name" value="Arabinanase/levansucrase/invertase"/>
    <property type="match status" value="1"/>
</dbReference>
<dbReference type="GO" id="GO:0005987">
    <property type="term" value="P:sucrose catabolic process"/>
    <property type="evidence" value="ECO:0007669"/>
    <property type="project" value="TreeGrafter"/>
</dbReference>
<dbReference type="InterPro" id="IPR023296">
    <property type="entry name" value="Glyco_hydro_beta-prop_sf"/>
</dbReference>
<dbReference type="SMART" id="SM00640">
    <property type="entry name" value="Glyco_32"/>
    <property type="match status" value="1"/>
</dbReference>
<organism evidence="8 9">
    <name type="scientific">Salipaludibacillus neizhouensis</name>
    <dbReference type="NCBI Taxonomy" id="885475"/>
    <lineage>
        <taxon>Bacteria</taxon>
        <taxon>Bacillati</taxon>
        <taxon>Bacillota</taxon>
        <taxon>Bacilli</taxon>
        <taxon>Bacillales</taxon>
        <taxon>Bacillaceae</taxon>
    </lineage>
</organism>
<evidence type="ECO:0000256" key="5">
    <source>
        <dbReference type="RuleBase" id="RU362110"/>
    </source>
</evidence>
<name>A0A3A9KQS7_9BACI</name>
<evidence type="ECO:0000256" key="4">
    <source>
        <dbReference type="ARBA" id="ARBA00023295"/>
    </source>
</evidence>
<evidence type="ECO:0000313" key="9">
    <source>
        <dbReference type="Proteomes" id="UP000281498"/>
    </source>
</evidence>
<comment type="similarity">
    <text evidence="1 5">Belongs to the glycosyl hydrolase 32 family.</text>
</comment>
<dbReference type="FunFam" id="2.115.10.20:FF:000003">
    <property type="entry name" value="Levanbiose-producing levanase"/>
    <property type="match status" value="1"/>
</dbReference>
<keyword evidence="2 5" id="KW-0378">Hydrolase</keyword>
<dbReference type="InterPro" id="IPR013320">
    <property type="entry name" value="ConA-like_dom_sf"/>
</dbReference>
<dbReference type="Pfam" id="PF08244">
    <property type="entry name" value="Glyco_hydro_32C"/>
    <property type="match status" value="1"/>
</dbReference>